<proteinExistence type="predicted"/>
<protein>
    <submittedName>
        <fullName evidence="1">ATP-grasp fold amidoligase family protein</fullName>
    </submittedName>
</protein>
<keyword evidence="2" id="KW-1185">Reference proteome</keyword>
<accession>A0ABZ0N0C5</accession>
<dbReference type="InterPro" id="IPR029465">
    <property type="entry name" value="ATPgrasp_TupA"/>
</dbReference>
<sequence>MKKTEYFLKKFRALIMSDKSYLTNKFIKKLGYYPNFNAPKSFNEKVNFRMIHDRNPLHSQFADKLAVRDYVTQTIGQEHIVPILATYQHVDEIDITKLPQRFVLKCTHDSGSSIICTDKSRFDLQKAKDKLSFHLLKNLYYITRERHYKNIPAQIICEEYIDLFEQKKRKLVPETCRIHCFSGKPAYAEIDYTDEDGTEFINIYDTDWQLQPVSFGYPQMLEPVSKPTQFREMLRLAEILVTPFDYCRADFLMAENKLYFSELTFAPNAGRTVISPLSWDFKLGELWEQKITTPNMLHSRQPGLAFANLNKKK</sequence>
<gene>
    <name evidence="1" type="ORF">QS795_012025</name>
</gene>
<name>A0ABZ0N0C5_9GAMM</name>
<evidence type="ECO:0000313" key="1">
    <source>
        <dbReference type="EMBL" id="WPA91205.1"/>
    </source>
</evidence>
<reference evidence="1 2" key="1">
    <citation type="submission" date="2023-09" db="EMBL/GenBank/DDBJ databases">
        <title>Genomic Revisitation and Reclassification of the Genus Providencia.</title>
        <authorList>
            <person name="Dong X."/>
        </authorList>
    </citation>
    <scope>NUCLEOTIDE SEQUENCE [LARGE SCALE GENOMIC DNA]</scope>
    <source>
        <strain evidence="1 2">D4759</strain>
    </source>
</reference>
<dbReference type="Pfam" id="PF14305">
    <property type="entry name" value="ATPgrasp_TupA"/>
    <property type="match status" value="1"/>
</dbReference>
<dbReference type="EMBL" id="CP135990">
    <property type="protein sequence ID" value="WPA91205.1"/>
    <property type="molecule type" value="Genomic_DNA"/>
</dbReference>
<organism evidence="1 2">
    <name type="scientific">Providencia zhijiangensis</name>
    <dbReference type="NCBI Taxonomy" id="3053982"/>
    <lineage>
        <taxon>Bacteria</taxon>
        <taxon>Pseudomonadati</taxon>
        <taxon>Pseudomonadota</taxon>
        <taxon>Gammaproteobacteria</taxon>
        <taxon>Enterobacterales</taxon>
        <taxon>Morganellaceae</taxon>
        <taxon>Providencia</taxon>
    </lineage>
</organism>
<dbReference type="RefSeq" id="WP_286269028.1">
    <property type="nucleotide sequence ID" value="NZ_CP135990.1"/>
</dbReference>
<dbReference type="Proteomes" id="UP001302443">
    <property type="component" value="Chromosome"/>
</dbReference>
<evidence type="ECO:0000313" key="2">
    <source>
        <dbReference type="Proteomes" id="UP001302443"/>
    </source>
</evidence>